<evidence type="ECO:0000313" key="5">
    <source>
        <dbReference type="Proteomes" id="UP000245711"/>
    </source>
</evidence>
<dbReference type="InterPro" id="IPR036291">
    <property type="entry name" value="NAD(P)-bd_dom_sf"/>
</dbReference>
<gene>
    <name evidence="4" type="ORF">CBI38_22700</name>
</gene>
<dbReference type="Pfam" id="PF00107">
    <property type="entry name" value="ADH_zinc_N"/>
    <property type="match status" value="1"/>
</dbReference>
<dbReference type="InterPro" id="IPR011032">
    <property type="entry name" value="GroES-like_sf"/>
</dbReference>
<name>A0A2S2BZ77_9NOCA</name>
<dbReference type="OrthoDB" id="3567264at2"/>
<dbReference type="InterPro" id="IPR013149">
    <property type="entry name" value="ADH-like_C"/>
</dbReference>
<reference evidence="4 5" key="1">
    <citation type="submission" date="2017-05" db="EMBL/GenBank/DDBJ databases">
        <title>Isolation of Rhodococcus sp. S2-17 biodegrading of BP-3.</title>
        <authorList>
            <person name="Lee Y."/>
            <person name="Kim K.H."/>
            <person name="Chun B.H."/>
            <person name="Jung H.S."/>
            <person name="Jeon C.O."/>
        </authorList>
    </citation>
    <scope>NUCLEOTIDE SEQUENCE [LARGE SCALE GENOMIC DNA]</scope>
    <source>
        <strain evidence="4 5">S2-17</strain>
    </source>
</reference>
<evidence type="ECO:0000259" key="3">
    <source>
        <dbReference type="SMART" id="SM00829"/>
    </source>
</evidence>
<keyword evidence="2" id="KW-0560">Oxidoreductase</keyword>
<dbReference type="Proteomes" id="UP000245711">
    <property type="component" value="Chromosome"/>
</dbReference>
<keyword evidence="5" id="KW-1185">Reference proteome</keyword>
<proteinExistence type="predicted"/>
<dbReference type="InterPro" id="IPR020843">
    <property type="entry name" value="ER"/>
</dbReference>
<evidence type="ECO:0000256" key="2">
    <source>
        <dbReference type="ARBA" id="ARBA00023002"/>
    </source>
</evidence>
<dbReference type="PANTHER" id="PTHR43401">
    <property type="entry name" value="L-THREONINE 3-DEHYDROGENASE"/>
    <property type="match status" value="1"/>
</dbReference>
<dbReference type="SMART" id="SM00829">
    <property type="entry name" value="PKS_ER"/>
    <property type="match status" value="1"/>
</dbReference>
<dbReference type="RefSeq" id="WP_109332445.1">
    <property type="nucleotide sequence ID" value="NZ_CP021354.1"/>
</dbReference>
<dbReference type="Gene3D" id="3.90.180.10">
    <property type="entry name" value="Medium-chain alcohol dehydrogenases, catalytic domain"/>
    <property type="match status" value="1"/>
</dbReference>
<dbReference type="EMBL" id="CP021354">
    <property type="protein sequence ID" value="AWK73950.1"/>
    <property type="molecule type" value="Genomic_DNA"/>
</dbReference>
<dbReference type="AlphaFoldDB" id="A0A2S2BZ77"/>
<feature type="domain" description="Enoyl reductase (ER)" evidence="3">
    <location>
        <begin position="12"/>
        <end position="359"/>
    </location>
</feature>
<accession>A0A2S2BZ77</accession>
<evidence type="ECO:0000313" key="4">
    <source>
        <dbReference type="EMBL" id="AWK73950.1"/>
    </source>
</evidence>
<dbReference type="KEGG" id="roz:CBI38_22700"/>
<sequence>MNSTMRVARLHAINQPMKIEELPVPEPRPTDVLVEVKACNIVPNLPNVLASYSEWFPQLPLPKLPATFGLDSTGVVAAVGSHVTDVAVGDRVYVNPGLSCGSCRACRRNQDQNCDSYTFMGYFSFGVNGQRLYDAYPYGGLGEYLTAPQRNLVKLPDTVSFEGGARFGYLGTGYSALRRAGVGPGSTVFINGISGTLGLGTCLSALAMGATRVFGTGRNTELLGEVRRIAPSRIHVVPATSADLRGWTREHNNGEGVDVVIDALGPEAPADAYLNALETLRRGGIAVNIGGMMEPLQLDMISVMTNQLTILGSAWFSTAEAQDMADLVGTGQLDLSILEHHTFPLEKINEALNDLPARHGGFTNFICVP</sequence>
<comment type="cofactor">
    <cofactor evidence="1">
        <name>Zn(2+)</name>
        <dbReference type="ChEBI" id="CHEBI:29105"/>
    </cofactor>
</comment>
<dbReference type="PANTHER" id="PTHR43401:SF5">
    <property type="entry name" value="ALCOHOL DEHYDROGENASE-RELATED"/>
    <property type="match status" value="1"/>
</dbReference>
<organism evidence="4 5">
    <name type="scientific">Rhodococcus oxybenzonivorans</name>
    <dbReference type="NCBI Taxonomy" id="1990687"/>
    <lineage>
        <taxon>Bacteria</taxon>
        <taxon>Bacillati</taxon>
        <taxon>Actinomycetota</taxon>
        <taxon>Actinomycetes</taxon>
        <taxon>Mycobacteriales</taxon>
        <taxon>Nocardiaceae</taxon>
        <taxon>Rhodococcus</taxon>
    </lineage>
</organism>
<dbReference type="SUPFAM" id="SSF50129">
    <property type="entry name" value="GroES-like"/>
    <property type="match status" value="1"/>
</dbReference>
<dbReference type="InterPro" id="IPR013154">
    <property type="entry name" value="ADH-like_N"/>
</dbReference>
<evidence type="ECO:0000256" key="1">
    <source>
        <dbReference type="ARBA" id="ARBA00001947"/>
    </source>
</evidence>
<dbReference type="GO" id="GO:0016491">
    <property type="term" value="F:oxidoreductase activity"/>
    <property type="evidence" value="ECO:0007669"/>
    <property type="project" value="UniProtKB-KW"/>
</dbReference>
<dbReference type="Gene3D" id="3.40.50.720">
    <property type="entry name" value="NAD(P)-binding Rossmann-like Domain"/>
    <property type="match status" value="1"/>
</dbReference>
<dbReference type="InterPro" id="IPR050129">
    <property type="entry name" value="Zn_alcohol_dh"/>
</dbReference>
<dbReference type="Pfam" id="PF08240">
    <property type="entry name" value="ADH_N"/>
    <property type="match status" value="1"/>
</dbReference>
<dbReference type="SUPFAM" id="SSF51735">
    <property type="entry name" value="NAD(P)-binding Rossmann-fold domains"/>
    <property type="match status" value="1"/>
</dbReference>
<protein>
    <submittedName>
        <fullName evidence="4">Alcohol dehydrogenase</fullName>
    </submittedName>
</protein>